<dbReference type="AlphaFoldDB" id="A0A1W1B9L2"/>
<evidence type="ECO:0000259" key="2">
    <source>
        <dbReference type="Pfam" id="PF13421"/>
    </source>
</evidence>
<accession>A0A1W1B9L2</accession>
<feature type="compositionally biased region" description="Low complexity" evidence="1">
    <location>
        <begin position="281"/>
        <end position="290"/>
    </location>
</feature>
<protein>
    <submittedName>
        <fullName evidence="4">Putative virion core protein (Lumpy skin disease virus)</fullName>
    </submittedName>
</protein>
<evidence type="ECO:0000313" key="4">
    <source>
        <dbReference type="EMBL" id="SFV50216.1"/>
    </source>
</evidence>
<organism evidence="4">
    <name type="scientific">hydrothermal vent metagenome</name>
    <dbReference type="NCBI Taxonomy" id="652676"/>
    <lineage>
        <taxon>unclassified sequences</taxon>
        <taxon>metagenomes</taxon>
        <taxon>ecological metagenomes</taxon>
    </lineage>
</organism>
<feature type="compositionally biased region" description="Pro residues" evidence="1">
    <location>
        <begin position="291"/>
        <end position="303"/>
    </location>
</feature>
<sequence>MGLFDWVGGQFIDVIEWTDDSNDTMVYRFERQGNEIKYGAKLIVRESQVAVFVNEGEIADILSPGTYELETKNMPILTSLKHWDHGFNSPFKAEVYFINTKRFTDLKWGTKNPIMVRDPEFSMVRLRAFGTYEIRIQDPKLFLQEIVGTDGHFTTSEIDAQLTNLIVSKLPPVLGASDVPALDLAANYEKFGKFITEKISPYFDEYGIKLTKILIENISLPAEVEKALDRRTSREITGDLNANMQYQAAEALGKDGGGGMSEMAGLGAGMAMASQMANMMGGMSQSQPQPQSQPAPASPPPLPSSEEQYFVAIDKKAQGPYGPDELKAMIMNQSLKRETLVWREGMSEWEKASEHLAPLFSSVPPAL</sequence>
<dbReference type="InterPro" id="IPR036013">
    <property type="entry name" value="Band_7/SPFH_dom_sf"/>
</dbReference>
<dbReference type="PANTHER" id="PTHR37826:SF2">
    <property type="entry name" value="ZINC-RIBBON DOMAIN-CONTAINING PROTEIN"/>
    <property type="match status" value="1"/>
</dbReference>
<evidence type="ECO:0000259" key="3">
    <source>
        <dbReference type="Pfam" id="PF14237"/>
    </source>
</evidence>
<dbReference type="SUPFAM" id="SSF117892">
    <property type="entry name" value="Band 7/SPFH domain"/>
    <property type="match status" value="1"/>
</dbReference>
<evidence type="ECO:0000256" key="1">
    <source>
        <dbReference type="SAM" id="MobiDB-lite"/>
    </source>
</evidence>
<dbReference type="Pfam" id="PF13421">
    <property type="entry name" value="Band_7_1"/>
    <property type="match status" value="1"/>
</dbReference>
<dbReference type="CDD" id="cd03408">
    <property type="entry name" value="SPFH_like_u1"/>
    <property type="match status" value="1"/>
</dbReference>
<dbReference type="EMBL" id="FPHC01000008">
    <property type="protein sequence ID" value="SFV50216.1"/>
    <property type="molecule type" value="Genomic_DNA"/>
</dbReference>
<dbReference type="Gene3D" id="3.30.479.30">
    <property type="entry name" value="Band 7 domain"/>
    <property type="match status" value="1"/>
</dbReference>
<dbReference type="Pfam" id="PF14237">
    <property type="entry name" value="GYF_2"/>
    <property type="match status" value="1"/>
</dbReference>
<feature type="domain" description="SPFH" evidence="2">
    <location>
        <begin position="26"/>
        <end position="235"/>
    </location>
</feature>
<feature type="domain" description="GYF" evidence="3">
    <location>
        <begin position="309"/>
        <end position="354"/>
    </location>
</feature>
<dbReference type="InterPro" id="IPR025640">
    <property type="entry name" value="GYF_2"/>
</dbReference>
<proteinExistence type="predicted"/>
<gene>
    <name evidence="4" type="ORF">MNB_SV-6-1403</name>
</gene>
<feature type="region of interest" description="Disordered" evidence="1">
    <location>
        <begin position="281"/>
        <end position="305"/>
    </location>
</feature>
<name>A0A1W1B9L2_9ZZZZ</name>
<reference evidence="4" key="1">
    <citation type="submission" date="2016-10" db="EMBL/GenBank/DDBJ databases">
        <authorList>
            <person name="de Groot N.N."/>
        </authorList>
    </citation>
    <scope>NUCLEOTIDE SEQUENCE</scope>
</reference>
<dbReference type="InterPro" id="IPR033880">
    <property type="entry name" value="SPFH_YdjI"/>
</dbReference>
<dbReference type="PANTHER" id="PTHR37826">
    <property type="entry name" value="FLOTILLIN BAND_7_5 DOMAIN PROTEIN"/>
    <property type="match status" value="1"/>
</dbReference>